<name>A0ABT0LJG1_9GAMM</name>
<accession>A0ABT0LJG1</accession>
<dbReference type="EMBL" id="JAKIKS010000160">
    <property type="protein sequence ID" value="MCL1127437.1"/>
    <property type="molecule type" value="Genomic_DNA"/>
</dbReference>
<dbReference type="Pfam" id="PF10604">
    <property type="entry name" value="Polyketide_cyc2"/>
    <property type="match status" value="1"/>
</dbReference>
<reference evidence="1 2" key="1">
    <citation type="submission" date="2022-01" db="EMBL/GenBank/DDBJ databases">
        <title>Whole genome-based taxonomy of the Shewanellaceae.</title>
        <authorList>
            <person name="Martin-Rodriguez A.J."/>
        </authorList>
    </citation>
    <scope>NUCLEOTIDE SEQUENCE [LARGE SCALE GENOMIC DNA]</scope>
    <source>
        <strain evidence="1 2">DSM 17177</strain>
    </source>
</reference>
<dbReference type="InterPro" id="IPR023393">
    <property type="entry name" value="START-like_dom_sf"/>
</dbReference>
<evidence type="ECO:0000313" key="1">
    <source>
        <dbReference type="EMBL" id="MCL1127437.1"/>
    </source>
</evidence>
<sequence>MPQFIAKKIINAPINTVWPLLDDFENIQIFHPGVDQSNSLNDQAKGLGAKRQCNFYDGGFAQEEIVKYDPDHGFMTVNIYAGTPMKAIKKFNVDFSAEKTTDNQTKVTVRAGSHFVNKD</sequence>
<dbReference type="InterPro" id="IPR019587">
    <property type="entry name" value="Polyketide_cyclase/dehydratase"/>
</dbReference>
<dbReference type="RefSeq" id="WP_248942885.1">
    <property type="nucleotide sequence ID" value="NZ_JAKIKS010000160.1"/>
</dbReference>
<dbReference type="SUPFAM" id="SSF55961">
    <property type="entry name" value="Bet v1-like"/>
    <property type="match status" value="1"/>
</dbReference>
<evidence type="ECO:0000313" key="2">
    <source>
        <dbReference type="Proteomes" id="UP001203423"/>
    </source>
</evidence>
<proteinExistence type="predicted"/>
<gene>
    <name evidence="1" type="ORF">L2764_23925</name>
</gene>
<comment type="caution">
    <text evidence="1">The sequence shown here is derived from an EMBL/GenBank/DDBJ whole genome shotgun (WGS) entry which is preliminary data.</text>
</comment>
<keyword evidence="2" id="KW-1185">Reference proteome</keyword>
<protein>
    <submittedName>
        <fullName evidence="1">SRPBCC family protein</fullName>
    </submittedName>
</protein>
<dbReference type="Proteomes" id="UP001203423">
    <property type="component" value="Unassembled WGS sequence"/>
</dbReference>
<organism evidence="1 2">
    <name type="scientific">Shewanella surugensis</name>
    <dbReference type="NCBI Taxonomy" id="212020"/>
    <lineage>
        <taxon>Bacteria</taxon>
        <taxon>Pseudomonadati</taxon>
        <taxon>Pseudomonadota</taxon>
        <taxon>Gammaproteobacteria</taxon>
        <taxon>Alteromonadales</taxon>
        <taxon>Shewanellaceae</taxon>
        <taxon>Shewanella</taxon>
    </lineage>
</organism>
<dbReference type="CDD" id="cd07821">
    <property type="entry name" value="PYR_PYL_RCAR_like"/>
    <property type="match status" value="1"/>
</dbReference>
<dbReference type="Gene3D" id="3.30.530.20">
    <property type="match status" value="1"/>
</dbReference>